<comment type="subcellular location">
    <subcellularLocation>
        <location evidence="1">Cell membrane</location>
        <topology evidence="1">Multi-pass membrane protein</topology>
    </subcellularLocation>
</comment>
<feature type="transmembrane region" description="Helical" evidence="7">
    <location>
        <begin position="33"/>
        <end position="56"/>
    </location>
</feature>
<keyword evidence="5 7" id="KW-1133">Transmembrane helix</keyword>
<dbReference type="AlphaFoldDB" id="A0AB39BW87"/>
<keyword evidence="4 7" id="KW-0812">Transmembrane</keyword>
<evidence type="ECO:0000313" key="9">
    <source>
        <dbReference type="EMBL" id="XDI37689.1"/>
    </source>
</evidence>
<evidence type="ECO:0000256" key="5">
    <source>
        <dbReference type="ARBA" id="ARBA00022989"/>
    </source>
</evidence>
<dbReference type="RefSeq" id="WP_368505018.1">
    <property type="nucleotide sequence ID" value="NZ_CP162551.1"/>
</dbReference>
<feature type="transmembrane region" description="Helical" evidence="7">
    <location>
        <begin position="248"/>
        <end position="267"/>
    </location>
</feature>
<feature type="domain" description="EamA" evidence="8">
    <location>
        <begin position="7"/>
        <end position="138"/>
    </location>
</feature>
<comment type="similarity">
    <text evidence="2">Belongs to the EamA transporter family.</text>
</comment>
<feature type="transmembrane region" description="Helical" evidence="7">
    <location>
        <begin position="273"/>
        <end position="292"/>
    </location>
</feature>
<keyword evidence="3" id="KW-1003">Cell membrane</keyword>
<dbReference type="InterPro" id="IPR000620">
    <property type="entry name" value="EamA_dom"/>
</dbReference>
<feature type="domain" description="EamA" evidence="8">
    <location>
        <begin position="153"/>
        <end position="289"/>
    </location>
</feature>
<evidence type="ECO:0000256" key="7">
    <source>
        <dbReference type="SAM" id="Phobius"/>
    </source>
</evidence>
<feature type="transmembrane region" description="Helical" evidence="7">
    <location>
        <begin position="151"/>
        <end position="171"/>
    </location>
</feature>
<protein>
    <submittedName>
        <fullName evidence="9">DMT family transporter</fullName>
    </submittedName>
</protein>
<feature type="transmembrane region" description="Helical" evidence="7">
    <location>
        <begin position="7"/>
        <end position="27"/>
    </location>
</feature>
<reference evidence="9" key="1">
    <citation type="submission" date="2024-07" db="EMBL/GenBank/DDBJ databases">
        <title>Identification and characteristics of an arsenic-resistant bacterial isolate, which belongs to a novel species.</title>
        <authorList>
            <person name="Juszczyk A."/>
            <person name="Kowalczyk A."/>
            <person name="Was K."/>
            <person name="Kosowicz W."/>
            <person name="Budzyn A."/>
            <person name="Latowski D."/>
        </authorList>
    </citation>
    <scope>NUCLEOTIDE SEQUENCE</scope>
    <source>
        <strain evidence="9">As8PL</strain>
    </source>
</reference>
<gene>
    <name evidence="9" type="ORF">AB3N04_05050</name>
</gene>
<dbReference type="PANTHER" id="PTHR32322">
    <property type="entry name" value="INNER MEMBRANE TRANSPORTER"/>
    <property type="match status" value="1"/>
</dbReference>
<dbReference type="InterPro" id="IPR037185">
    <property type="entry name" value="EmrE-like"/>
</dbReference>
<evidence type="ECO:0000256" key="3">
    <source>
        <dbReference type="ARBA" id="ARBA00022475"/>
    </source>
</evidence>
<feature type="transmembrane region" description="Helical" evidence="7">
    <location>
        <begin position="94"/>
        <end position="115"/>
    </location>
</feature>
<proteinExistence type="inferred from homology"/>
<dbReference type="EMBL" id="CP162551">
    <property type="protein sequence ID" value="XDI37689.1"/>
    <property type="molecule type" value="Genomic_DNA"/>
</dbReference>
<keyword evidence="6 7" id="KW-0472">Membrane</keyword>
<dbReference type="Pfam" id="PF00892">
    <property type="entry name" value="EamA"/>
    <property type="match status" value="2"/>
</dbReference>
<sequence length="296" mass="33351">MSIIYPYILLVFAVLFYAGNILVGKAINELPPFTITFFRLVVAFTVLFPIGFLTAWKFRRTFWEYRKPFLIMTLTGIAFFNTFIYGALQFTTASNVAVLETVIPVMTVILSVFLLKEKLKRIQWVGVLLSFFGAIWVVMDGRFFQLASVAWNIGDAIMIGAILCWAIYSIFVKRYMHIFPPYAAILVMTGISIIVLLPIVLLEWLVKGVPVFKPSNYVIGLLYLGIFPSVVALLFYNRAVDLLSPSQASVFLNFLPVVTMIGAYLWLGETITIMQVIGALIVIGGVILTTHFRVRT</sequence>
<evidence type="ECO:0000256" key="1">
    <source>
        <dbReference type="ARBA" id="ARBA00004651"/>
    </source>
</evidence>
<dbReference type="Gene3D" id="1.10.3730.20">
    <property type="match status" value="1"/>
</dbReference>
<feature type="transmembrane region" description="Helical" evidence="7">
    <location>
        <begin position="68"/>
        <end position="88"/>
    </location>
</feature>
<dbReference type="GO" id="GO:0005886">
    <property type="term" value="C:plasma membrane"/>
    <property type="evidence" value="ECO:0007669"/>
    <property type="project" value="UniProtKB-SubCell"/>
</dbReference>
<dbReference type="InterPro" id="IPR050638">
    <property type="entry name" value="AA-Vitamin_Transporters"/>
</dbReference>
<feature type="transmembrane region" description="Helical" evidence="7">
    <location>
        <begin position="183"/>
        <end position="205"/>
    </location>
</feature>
<dbReference type="PANTHER" id="PTHR32322:SF18">
    <property type="entry name" value="S-ADENOSYLMETHIONINE_S-ADENOSYLHOMOCYSTEINE TRANSPORTER"/>
    <property type="match status" value="1"/>
</dbReference>
<evidence type="ECO:0000256" key="4">
    <source>
        <dbReference type="ARBA" id="ARBA00022692"/>
    </source>
</evidence>
<evidence type="ECO:0000256" key="2">
    <source>
        <dbReference type="ARBA" id="ARBA00007362"/>
    </source>
</evidence>
<name>A0AB39BW87_9BACI</name>
<dbReference type="SUPFAM" id="SSF103481">
    <property type="entry name" value="Multidrug resistance efflux transporter EmrE"/>
    <property type="match status" value="2"/>
</dbReference>
<organism evidence="9">
    <name type="scientific">Alkalihalophilus sp. As8PL</name>
    <dbReference type="NCBI Taxonomy" id="3237103"/>
    <lineage>
        <taxon>Bacteria</taxon>
        <taxon>Bacillati</taxon>
        <taxon>Bacillota</taxon>
        <taxon>Bacilli</taxon>
        <taxon>Bacillales</taxon>
        <taxon>Bacillaceae</taxon>
        <taxon>Alkalihalophilus</taxon>
    </lineage>
</organism>
<accession>A0AB39BW87</accession>
<evidence type="ECO:0000259" key="8">
    <source>
        <dbReference type="Pfam" id="PF00892"/>
    </source>
</evidence>
<feature type="transmembrane region" description="Helical" evidence="7">
    <location>
        <begin position="217"/>
        <end position="236"/>
    </location>
</feature>
<feature type="transmembrane region" description="Helical" evidence="7">
    <location>
        <begin position="122"/>
        <end position="139"/>
    </location>
</feature>
<evidence type="ECO:0000256" key="6">
    <source>
        <dbReference type="ARBA" id="ARBA00023136"/>
    </source>
</evidence>